<name>A0A2U1KTM7_ARTAN</name>
<dbReference type="OrthoDB" id="10250660at2759"/>
<dbReference type="GO" id="GO:0003723">
    <property type="term" value="F:RNA binding"/>
    <property type="evidence" value="ECO:0007669"/>
    <property type="project" value="TreeGrafter"/>
</dbReference>
<protein>
    <submittedName>
        <fullName evidence="2">Zinc finger (CCCH-type) family protein</fullName>
    </submittedName>
</protein>
<dbReference type="Proteomes" id="UP000245207">
    <property type="component" value="Unassembled WGS sequence"/>
</dbReference>
<keyword evidence="3" id="KW-1185">Reference proteome</keyword>
<accession>A0A2U1KTM7</accession>
<sequence length="150" mass="16039">MDKIKVFEGIQYKSAKTRKGMVVGFVTFKMVEQVKIAIEWMPIPGLINNAEDGGAVNDGSTPGSADVKVRSSRDAVTPLTHLSYPDQLEQKTKSISQILKKLARNTCKACSDGFSLPGWINKSKDIGSVASSGSEGKAKSAGDESTEVDT</sequence>
<gene>
    <name evidence="2" type="ORF">CTI12_AA566030</name>
</gene>
<evidence type="ECO:0000313" key="2">
    <source>
        <dbReference type="EMBL" id="PWA40089.1"/>
    </source>
</evidence>
<dbReference type="STRING" id="35608.A0A2U1KTM7"/>
<dbReference type="PANTHER" id="PTHR45904:SF2">
    <property type="entry name" value="TRNA (URACIL-5-)-METHYLTRANSFERASE HOMOLOG A"/>
    <property type="match status" value="1"/>
</dbReference>
<evidence type="ECO:0000256" key="1">
    <source>
        <dbReference type="SAM" id="MobiDB-lite"/>
    </source>
</evidence>
<evidence type="ECO:0000313" key="3">
    <source>
        <dbReference type="Proteomes" id="UP000245207"/>
    </source>
</evidence>
<dbReference type="InterPro" id="IPR045850">
    <property type="entry name" value="TRM2_met"/>
</dbReference>
<proteinExistence type="predicted"/>
<feature type="region of interest" description="Disordered" evidence="1">
    <location>
        <begin position="126"/>
        <end position="150"/>
    </location>
</feature>
<comment type="caution">
    <text evidence="2">The sequence shown here is derived from an EMBL/GenBank/DDBJ whole genome shotgun (WGS) entry which is preliminary data.</text>
</comment>
<reference evidence="2 3" key="1">
    <citation type="journal article" date="2018" name="Mol. Plant">
        <title>The genome of Artemisia annua provides insight into the evolution of Asteraceae family and artemisinin biosynthesis.</title>
        <authorList>
            <person name="Shen Q."/>
            <person name="Zhang L."/>
            <person name="Liao Z."/>
            <person name="Wang S."/>
            <person name="Yan T."/>
            <person name="Shi P."/>
            <person name="Liu M."/>
            <person name="Fu X."/>
            <person name="Pan Q."/>
            <person name="Wang Y."/>
            <person name="Lv Z."/>
            <person name="Lu X."/>
            <person name="Zhang F."/>
            <person name="Jiang W."/>
            <person name="Ma Y."/>
            <person name="Chen M."/>
            <person name="Hao X."/>
            <person name="Li L."/>
            <person name="Tang Y."/>
            <person name="Lv G."/>
            <person name="Zhou Y."/>
            <person name="Sun X."/>
            <person name="Brodelius P.E."/>
            <person name="Rose J.K.C."/>
            <person name="Tang K."/>
        </authorList>
    </citation>
    <scope>NUCLEOTIDE SEQUENCE [LARGE SCALE GENOMIC DNA]</scope>
    <source>
        <strain evidence="3">cv. Huhao1</strain>
        <tissue evidence="2">Leaf</tissue>
    </source>
</reference>
<organism evidence="2 3">
    <name type="scientific">Artemisia annua</name>
    <name type="common">Sweet wormwood</name>
    <dbReference type="NCBI Taxonomy" id="35608"/>
    <lineage>
        <taxon>Eukaryota</taxon>
        <taxon>Viridiplantae</taxon>
        <taxon>Streptophyta</taxon>
        <taxon>Embryophyta</taxon>
        <taxon>Tracheophyta</taxon>
        <taxon>Spermatophyta</taxon>
        <taxon>Magnoliopsida</taxon>
        <taxon>eudicotyledons</taxon>
        <taxon>Gunneridae</taxon>
        <taxon>Pentapetalae</taxon>
        <taxon>asterids</taxon>
        <taxon>campanulids</taxon>
        <taxon>Asterales</taxon>
        <taxon>Asteraceae</taxon>
        <taxon>Asteroideae</taxon>
        <taxon>Anthemideae</taxon>
        <taxon>Artemisiinae</taxon>
        <taxon>Artemisia</taxon>
    </lineage>
</organism>
<dbReference type="AlphaFoldDB" id="A0A2U1KTM7"/>
<dbReference type="EMBL" id="PKPP01014064">
    <property type="protein sequence ID" value="PWA40089.1"/>
    <property type="molecule type" value="Genomic_DNA"/>
</dbReference>
<dbReference type="PANTHER" id="PTHR45904">
    <property type="entry name" value="TRNA (URACIL-5-)-METHYLTRANSFERASE"/>
    <property type="match status" value="1"/>
</dbReference>